<dbReference type="HOGENOM" id="CLU_1314746_0_0_14"/>
<dbReference type="STRING" id="1276229.SSYRP_v1c04800"/>
<proteinExistence type="predicted"/>
<evidence type="ECO:0000256" key="1">
    <source>
        <dbReference type="SAM" id="Phobius"/>
    </source>
</evidence>
<feature type="transmembrane region" description="Helical" evidence="1">
    <location>
        <begin position="12"/>
        <end position="40"/>
    </location>
</feature>
<dbReference type="AlphaFoldDB" id="R4U3R8"/>
<dbReference type="PATRIC" id="fig|1276229.3.peg.475"/>
<feature type="transmembrane region" description="Helical" evidence="1">
    <location>
        <begin position="46"/>
        <end position="71"/>
    </location>
</feature>
<dbReference type="EMBL" id="CP005078">
    <property type="protein sequence ID" value="AGM26072.1"/>
    <property type="molecule type" value="Genomic_DNA"/>
</dbReference>
<organism evidence="2 3">
    <name type="scientific">Spiroplasma syrphidicola EA-1</name>
    <dbReference type="NCBI Taxonomy" id="1276229"/>
    <lineage>
        <taxon>Bacteria</taxon>
        <taxon>Bacillati</taxon>
        <taxon>Mycoplasmatota</taxon>
        <taxon>Mollicutes</taxon>
        <taxon>Entomoplasmatales</taxon>
        <taxon>Spiroplasmataceae</taxon>
        <taxon>Spiroplasma</taxon>
    </lineage>
</organism>
<keyword evidence="1" id="KW-0812">Transmembrane</keyword>
<evidence type="ECO:0000313" key="3">
    <source>
        <dbReference type="Proteomes" id="UP000013963"/>
    </source>
</evidence>
<keyword evidence="1" id="KW-0472">Membrane</keyword>
<keyword evidence="3" id="KW-1185">Reference proteome</keyword>
<reference evidence="2 3" key="1">
    <citation type="journal article" date="2013" name="Genome Biol. Evol.">
        <title>Complete genomes of two dipteran-associated spiroplasmas provided insights into the origin, dynamics, and impacts of viral invasion in spiroplasma.</title>
        <authorList>
            <person name="Ku C."/>
            <person name="Lo W.S."/>
            <person name="Chen L.L."/>
            <person name="Kuo C.H."/>
        </authorList>
    </citation>
    <scope>NUCLEOTIDE SEQUENCE [LARGE SCALE GENOMIC DNA]</scope>
    <source>
        <strain evidence="2">EA-1</strain>
    </source>
</reference>
<protein>
    <recommendedName>
        <fullName evidence="4">Transmembrane protein</fullName>
    </recommendedName>
</protein>
<gene>
    <name evidence="2" type="ORF">SSYRP_v1c04800</name>
</gene>
<dbReference type="PROSITE" id="PS51257">
    <property type="entry name" value="PROKAR_LIPOPROTEIN"/>
    <property type="match status" value="1"/>
</dbReference>
<name>R4U3R8_9MOLU</name>
<keyword evidence="1" id="KW-1133">Transmembrane helix</keyword>
<evidence type="ECO:0000313" key="2">
    <source>
        <dbReference type="EMBL" id="AGM26072.1"/>
    </source>
</evidence>
<evidence type="ECO:0008006" key="4">
    <source>
        <dbReference type="Google" id="ProtNLM"/>
    </source>
</evidence>
<dbReference type="KEGG" id="ssyr:SSYRP_v1c04800"/>
<sequence>MYKLINTILNKYLKYTTLFILSFCFSIILIFFGACIYWWIDLWKKYYSIFIILGSSLMFFNLLILCSNFFYKLYLENKKTKKIIDKFENLKSEVIDWFVQNFYNTKSEKFDGECSWNPTNFNEYYVNDYIDKLEKIEGIIFDHGNPNYIGSEARLSYETTKKLNKLVIKNKKFIKLINSYSTLSLLENLEENKKVNNIFNDEEEKIIWD</sequence>
<dbReference type="Proteomes" id="UP000013963">
    <property type="component" value="Chromosome"/>
</dbReference>
<accession>R4U3R8</accession>